<reference evidence="6" key="1">
    <citation type="journal article" date="2011" name="J. Bacteriol.">
        <title>Genome sequences of eight morphologically diverse alphaproteobacteria.</title>
        <authorList>
            <consortium name="US DOE Joint Genome Institute"/>
            <person name="Brown P.J."/>
            <person name="Kysela D.T."/>
            <person name="Buechlein A."/>
            <person name="Hemmerich C."/>
            <person name="Brun Y.V."/>
        </authorList>
    </citation>
    <scope>NUCLEOTIDE SEQUENCE [LARGE SCALE GENOMIC DNA]</scope>
    <source>
        <strain evidence="6">ATCC 17100 / ATH 3.1.1 / DSM 162 / LMG 4299</strain>
    </source>
</reference>
<evidence type="ECO:0000259" key="4">
    <source>
        <dbReference type="Pfam" id="PF13439"/>
    </source>
</evidence>
<keyword evidence="6" id="KW-1185">Reference proteome</keyword>
<dbReference type="Proteomes" id="UP000001399">
    <property type="component" value="Chromosome"/>
</dbReference>
<dbReference type="eggNOG" id="COG0438">
    <property type="taxonomic scope" value="Bacteria"/>
</dbReference>
<feature type="region of interest" description="Disordered" evidence="2">
    <location>
        <begin position="437"/>
        <end position="458"/>
    </location>
</feature>
<dbReference type="CDD" id="cd03809">
    <property type="entry name" value="GT4_MtfB-like"/>
    <property type="match status" value="1"/>
</dbReference>
<dbReference type="Pfam" id="PF13439">
    <property type="entry name" value="Glyco_transf_4"/>
    <property type="match status" value="1"/>
</dbReference>
<dbReference type="PANTHER" id="PTHR46401:SF2">
    <property type="entry name" value="GLYCOSYLTRANSFERASE WBBK-RELATED"/>
    <property type="match status" value="1"/>
</dbReference>
<organism evidence="5 6">
    <name type="scientific">Rhodomicrobium vannielii (strain ATCC 17100 / DSM 162 / LMG 4299 / NCIMB 10020 / ATH 3.1.1)</name>
    <dbReference type="NCBI Taxonomy" id="648757"/>
    <lineage>
        <taxon>Bacteria</taxon>
        <taxon>Pseudomonadati</taxon>
        <taxon>Pseudomonadota</taxon>
        <taxon>Alphaproteobacteria</taxon>
        <taxon>Hyphomicrobiales</taxon>
        <taxon>Hyphomicrobiaceae</taxon>
        <taxon>Rhodomicrobium</taxon>
    </lineage>
</organism>
<dbReference type="KEGG" id="rva:Rvan_2465"/>
<dbReference type="Gene3D" id="3.40.50.2000">
    <property type="entry name" value="Glycogen Phosphorylase B"/>
    <property type="match status" value="2"/>
</dbReference>
<feature type="domain" description="Glycosyltransferase subfamily 4-like N-terminal" evidence="4">
    <location>
        <begin position="17"/>
        <end position="224"/>
    </location>
</feature>
<dbReference type="STRING" id="648757.Rvan_2465"/>
<evidence type="ECO:0000313" key="6">
    <source>
        <dbReference type="Proteomes" id="UP000001399"/>
    </source>
</evidence>
<dbReference type="PANTHER" id="PTHR46401">
    <property type="entry name" value="GLYCOSYLTRANSFERASE WBBK-RELATED"/>
    <property type="match status" value="1"/>
</dbReference>
<gene>
    <name evidence="5" type="ordered locus">Rvan_2465</name>
</gene>
<dbReference type="AlphaFoldDB" id="E3I5G0"/>
<dbReference type="InterPro" id="IPR028098">
    <property type="entry name" value="Glyco_trans_4-like_N"/>
</dbReference>
<dbReference type="RefSeq" id="WP_013420061.1">
    <property type="nucleotide sequence ID" value="NC_014664.1"/>
</dbReference>
<accession>E3I5G0</accession>
<feature type="domain" description="Glycosyl transferase family 1" evidence="3">
    <location>
        <begin position="249"/>
        <end position="401"/>
    </location>
</feature>
<proteinExistence type="predicted"/>
<dbReference type="SUPFAM" id="SSF53756">
    <property type="entry name" value="UDP-Glycosyltransferase/glycogen phosphorylase"/>
    <property type="match status" value="1"/>
</dbReference>
<dbReference type="Pfam" id="PF00534">
    <property type="entry name" value="Glycos_transf_1"/>
    <property type="match status" value="1"/>
</dbReference>
<dbReference type="GO" id="GO:0009103">
    <property type="term" value="P:lipopolysaccharide biosynthetic process"/>
    <property type="evidence" value="ECO:0007669"/>
    <property type="project" value="TreeGrafter"/>
</dbReference>
<evidence type="ECO:0000313" key="5">
    <source>
        <dbReference type="EMBL" id="ADP71681.1"/>
    </source>
</evidence>
<evidence type="ECO:0000259" key="3">
    <source>
        <dbReference type="Pfam" id="PF00534"/>
    </source>
</evidence>
<keyword evidence="1 5" id="KW-0808">Transferase</keyword>
<protein>
    <submittedName>
        <fullName evidence="5">Glycosyl transferase group 1</fullName>
    </submittedName>
</protein>
<evidence type="ECO:0000256" key="2">
    <source>
        <dbReference type="SAM" id="MobiDB-lite"/>
    </source>
</evidence>
<dbReference type="CAZy" id="GT4">
    <property type="family name" value="Glycosyltransferase Family 4"/>
</dbReference>
<dbReference type="HOGENOM" id="CLU_009583_27_6_5"/>
<dbReference type="EMBL" id="CP002292">
    <property type="protein sequence ID" value="ADP71681.1"/>
    <property type="molecule type" value="Genomic_DNA"/>
</dbReference>
<evidence type="ECO:0000256" key="1">
    <source>
        <dbReference type="ARBA" id="ARBA00022679"/>
    </source>
</evidence>
<dbReference type="InterPro" id="IPR001296">
    <property type="entry name" value="Glyco_trans_1"/>
</dbReference>
<sequence>MNVVIDGFNLALEKGTGVATYARNLSRCLHGIGHSVHILYGKGGATGKTEVEREIAFFDENPIDGEGRLGRARRVVSTLVSPFPRRPQPITLSGTVIYQQVASKLPFFDCLWNSPHLYSSSAAFFKVHRRRLAVRIPNVEIAHWTYPLPVKLQGAINIYTFHDLVPLRLPYTTLDRKREYHRLITHLARKSDHIITVSETSRQDIINIIGVPEERVTNTYQSVDIPSVYLCSPQNIVTDELKGAFNLNYKEYILYYGSIEPKKNVGRIVEAYLASNVPVPLVIVGAQAWKSDQELKLLKNSTQSGSIRRGARRIVVLEYVAFPQLVNLVRGALAITFPSLYEGFGLPIIEGMVCGTPVITSNVGSMAEIAGDGAILVDPYDTRDIKNAIVEVVASQELRADKVARGAVVARQFSAEAYQKRLEQLYARLKPSIGRPLQTQLVKPTPERLNPRIEAGPS</sequence>
<dbReference type="GO" id="GO:0016757">
    <property type="term" value="F:glycosyltransferase activity"/>
    <property type="evidence" value="ECO:0007669"/>
    <property type="project" value="InterPro"/>
</dbReference>
<name>E3I5G0_RHOVT</name>
<dbReference type="OrthoDB" id="9801609at2"/>